<reference evidence="2 3" key="1">
    <citation type="submission" date="2020-02" db="EMBL/GenBank/DDBJ databases">
        <authorList>
            <person name="Ferguson B K."/>
        </authorList>
    </citation>
    <scope>NUCLEOTIDE SEQUENCE [LARGE SCALE GENOMIC DNA]</scope>
</reference>
<accession>A0A6H5IMV5</accession>
<organism evidence="2 3">
    <name type="scientific">Trichogramma brassicae</name>
    <dbReference type="NCBI Taxonomy" id="86971"/>
    <lineage>
        <taxon>Eukaryota</taxon>
        <taxon>Metazoa</taxon>
        <taxon>Ecdysozoa</taxon>
        <taxon>Arthropoda</taxon>
        <taxon>Hexapoda</taxon>
        <taxon>Insecta</taxon>
        <taxon>Pterygota</taxon>
        <taxon>Neoptera</taxon>
        <taxon>Endopterygota</taxon>
        <taxon>Hymenoptera</taxon>
        <taxon>Apocrita</taxon>
        <taxon>Proctotrupomorpha</taxon>
        <taxon>Chalcidoidea</taxon>
        <taxon>Trichogrammatidae</taxon>
        <taxon>Trichogramma</taxon>
    </lineage>
</organism>
<sequence length="202" mass="23813">MDFPLNFCIMLNNREKLSHTNRKIFADLLMHPSGGRRNILNNAAYNIFERKETTTKTTSNNTPQYRAFPPSPSTKSRTGPVTHYINITREGDTSNSRNNNYTNNTVRNNNNISSQTQRQKFLQRSTSADNVVVKQRGFKPSDRHDPAKRNILESLTKKILHFDMVLQFTCRERLQFFFMHFGYYCNDVFFYRRAAVRETQRR</sequence>
<evidence type="ECO:0000313" key="2">
    <source>
        <dbReference type="EMBL" id="CAB0038523.1"/>
    </source>
</evidence>
<evidence type="ECO:0000313" key="3">
    <source>
        <dbReference type="Proteomes" id="UP000479190"/>
    </source>
</evidence>
<dbReference type="EMBL" id="CADCXV010000912">
    <property type="protein sequence ID" value="CAB0038523.1"/>
    <property type="molecule type" value="Genomic_DNA"/>
</dbReference>
<feature type="region of interest" description="Disordered" evidence="1">
    <location>
        <begin position="52"/>
        <end position="114"/>
    </location>
</feature>
<proteinExistence type="predicted"/>
<dbReference type="AlphaFoldDB" id="A0A6H5IMV5"/>
<dbReference type="OrthoDB" id="300641at2759"/>
<feature type="compositionally biased region" description="Low complexity" evidence="1">
    <location>
        <begin position="93"/>
        <end position="114"/>
    </location>
</feature>
<protein>
    <submittedName>
        <fullName evidence="2">Uncharacterized protein</fullName>
    </submittedName>
</protein>
<dbReference type="Proteomes" id="UP000479190">
    <property type="component" value="Unassembled WGS sequence"/>
</dbReference>
<name>A0A6H5IMV5_9HYME</name>
<gene>
    <name evidence="2" type="ORF">TBRA_LOCUS10302</name>
</gene>
<keyword evidence="3" id="KW-1185">Reference proteome</keyword>
<evidence type="ECO:0000256" key="1">
    <source>
        <dbReference type="SAM" id="MobiDB-lite"/>
    </source>
</evidence>